<dbReference type="FunFam" id="3.40.50.2000:FF:000065">
    <property type="entry name" value="Glycosyltransferase"/>
    <property type="match status" value="1"/>
</dbReference>
<dbReference type="AlphaFoldDB" id="A0AAN7EUV7"/>
<dbReference type="PROSITE" id="PS00375">
    <property type="entry name" value="UDPGT"/>
    <property type="match status" value="1"/>
</dbReference>
<evidence type="ECO:0000256" key="1">
    <source>
        <dbReference type="ARBA" id="ARBA00009995"/>
    </source>
</evidence>
<reference evidence="7 8" key="1">
    <citation type="journal article" date="2023" name="G3 (Bethesda)">
        <title>A haplotype-resolved chromosome-scale genome for Quercus rubra L. provides insights into the genetics of adaptive traits for red oak species.</title>
        <authorList>
            <person name="Kapoor B."/>
            <person name="Jenkins J."/>
            <person name="Schmutz J."/>
            <person name="Zhebentyayeva T."/>
            <person name="Kuelheim C."/>
            <person name="Coggeshall M."/>
            <person name="Heim C."/>
            <person name="Lasky J.R."/>
            <person name="Leites L."/>
            <person name="Islam-Faridi N."/>
            <person name="Romero-Severson J."/>
            <person name="DeLeo V.L."/>
            <person name="Lucas S.M."/>
            <person name="Lazic D."/>
            <person name="Gailing O."/>
            <person name="Carlson J."/>
            <person name="Staton M."/>
        </authorList>
    </citation>
    <scope>NUCLEOTIDE SEQUENCE [LARGE SCALE GENOMIC DNA]</scope>
    <source>
        <strain evidence="7">Pseudo-F2</strain>
    </source>
</reference>
<evidence type="ECO:0000256" key="3">
    <source>
        <dbReference type="ARBA" id="ARBA00022679"/>
    </source>
</evidence>
<evidence type="ECO:0000256" key="4">
    <source>
        <dbReference type="ARBA" id="ARBA00051827"/>
    </source>
</evidence>
<comment type="catalytic activity">
    <reaction evidence="4">
        <text>7-deoxyloganetate + UDP-alpha-D-glucose = 7-deoxyloganate + UDP + H(+)</text>
        <dbReference type="Rhea" id="RHEA:39895"/>
        <dbReference type="ChEBI" id="CHEBI:15378"/>
        <dbReference type="ChEBI" id="CHEBI:58223"/>
        <dbReference type="ChEBI" id="CHEBI:58885"/>
        <dbReference type="ChEBI" id="CHEBI:76844"/>
        <dbReference type="ChEBI" id="CHEBI:76846"/>
        <dbReference type="EC" id="2.4.1.323"/>
    </reaction>
</comment>
<keyword evidence="3 5" id="KW-0808">Transferase</keyword>
<accession>A0AAN7EUV7</accession>
<evidence type="ECO:0000256" key="5">
    <source>
        <dbReference type="RuleBase" id="RU003718"/>
    </source>
</evidence>
<dbReference type="Proteomes" id="UP001324115">
    <property type="component" value="Unassembled WGS sequence"/>
</dbReference>
<dbReference type="PANTHER" id="PTHR11926">
    <property type="entry name" value="GLUCOSYL/GLUCURONOSYL TRANSFERASES"/>
    <property type="match status" value="1"/>
</dbReference>
<protein>
    <recommendedName>
        <fullName evidence="6">Glycosyltransferase</fullName>
        <ecNumber evidence="6">2.4.1.-</ecNumber>
    </recommendedName>
</protein>
<sequence length="486" mass="54728">MEPESKAPHVLIFPLPAQGHVNSMLNLAQLLSLAGLNITFLNTDHNHNSLVLHTNILHRFACFLGFQFKTIPDGLPVDHPRAGDHFMELFDSLELVTKPIFREMLCPGQLNSATGQSVTCIIADGILSFPIDVGNEIGIPVILFRTISACSFWVYFCIQDMIEAGELPIRSMVITLENEDMDSLIRSVPGVENFLQIRDLLSCCRASNLADPNLQYVKNMTRQSPRAHALILNTFEDLEGPVLSYICTKCPKTYTTGPLHAILKSKLESKMTLLLFRSPNSLFGVNKSCMVWLDAQPLKSIIYVSFGSVTIMTKEELMEFWYGLVNSKKRFLWAIRPNSVTQKDGKCQIPLELVEGTKNRGYMVGWVPQEEVLVHQAVGGFLTHSGWNSTLESIVAGVPMICWPYFVDQQINSRFVSEVWKLGMDMKDVCDRVMVEKMVNHLMEETREIFMKSIVEKARLANESVSEGGSSYCTLDHLIKDIRLMS</sequence>
<comment type="caution">
    <text evidence="7">The sequence shown here is derived from an EMBL/GenBank/DDBJ whole genome shotgun (WGS) entry which is preliminary data.</text>
</comment>
<evidence type="ECO:0000256" key="6">
    <source>
        <dbReference type="RuleBase" id="RU362057"/>
    </source>
</evidence>
<dbReference type="EMBL" id="JAXUIC010000008">
    <property type="protein sequence ID" value="KAK4579355.1"/>
    <property type="molecule type" value="Genomic_DNA"/>
</dbReference>
<dbReference type="FunFam" id="3.40.50.2000:FF:000040">
    <property type="entry name" value="UDP-glycosyltransferase 76C1"/>
    <property type="match status" value="1"/>
</dbReference>
<name>A0AAN7EUV7_QUERU</name>
<dbReference type="InterPro" id="IPR002213">
    <property type="entry name" value="UDP_glucos_trans"/>
</dbReference>
<evidence type="ECO:0000256" key="2">
    <source>
        <dbReference type="ARBA" id="ARBA00022676"/>
    </source>
</evidence>
<gene>
    <name evidence="7" type="ORF">RGQ29_029141</name>
</gene>
<dbReference type="EC" id="2.4.1.-" evidence="6"/>
<organism evidence="7 8">
    <name type="scientific">Quercus rubra</name>
    <name type="common">Northern red oak</name>
    <name type="synonym">Quercus borealis</name>
    <dbReference type="NCBI Taxonomy" id="3512"/>
    <lineage>
        <taxon>Eukaryota</taxon>
        <taxon>Viridiplantae</taxon>
        <taxon>Streptophyta</taxon>
        <taxon>Embryophyta</taxon>
        <taxon>Tracheophyta</taxon>
        <taxon>Spermatophyta</taxon>
        <taxon>Magnoliopsida</taxon>
        <taxon>eudicotyledons</taxon>
        <taxon>Gunneridae</taxon>
        <taxon>Pentapetalae</taxon>
        <taxon>rosids</taxon>
        <taxon>fabids</taxon>
        <taxon>Fagales</taxon>
        <taxon>Fagaceae</taxon>
        <taxon>Quercus</taxon>
    </lineage>
</organism>
<comment type="similarity">
    <text evidence="1 5">Belongs to the UDP-glycosyltransferase family.</text>
</comment>
<dbReference type="PANTHER" id="PTHR11926:SF1392">
    <property type="entry name" value="GLYCOSYLTRANSFERASE"/>
    <property type="match status" value="1"/>
</dbReference>
<evidence type="ECO:0000313" key="8">
    <source>
        <dbReference type="Proteomes" id="UP001324115"/>
    </source>
</evidence>
<dbReference type="SUPFAM" id="SSF53756">
    <property type="entry name" value="UDP-Glycosyltransferase/glycogen phosphorylase"/>
    <property type="match status" value="1"/>
</dbReference>
<feature type="non-terminal residue" evidence="7">
    <location>
        <position position="486"/>
    </location>
</feature>
<dbReference type="Gene3D" id="3.40.50.2000">
    <property type="entry name" value="Glycogen Phosphorylase B"/>
    <property type="match status" value="2"/>
</dbReference>
<dbReference type="GO" id="GO:0080043">
    <property type="term" value="F:quercetin 3-O-glucosyltransferase activity"/>
    <property type="evidence" value="ECO:0007669"/>
    <property type="project" value="TreeGrafter"/>
</dbReference>
<keyword evidence="2 5" id="KW-0328">Glycosyltransferase</keyword>
<dbReference type="InterPro" id="IPR035595">
    <property type="entry name" value="UDP_glycos_trans_CS"/>
</dbReference>
<dbReference type="CDD" id="cd03784">
    <property type="entry name" value="GT1_Gtf-like"/>
    <property type="match status" value="1"/>
</dbReference>
<evidence type="ECO:0000313" key="7">
    <source>
        <dbReference type="EMBL" id="KAK4579355.1"/>
    </source>
</evidence>
<proteinExistence type="inferred from homology"/>
<dbReference type="GO" id="GO:0080044">
    <property type="term" value="F:quercetin 7-O-glucosyltransferase activity"/>
    <property type="evidence" value="ECO:0007669"/>
    <property type="project" value="TreeGrafter"/>
</dbReference>
<keyword evidence="8" id="KW-1185">Reference proteome</keyword>
<dbReference type="Pfam" id="PF00201">
    <property type="entry name" value="UDPGT"/>
    <property type="match status" value="1"/>
</dbReference>
<dbReference type="GO" id="GO:0102970">
    <property type="term" value="F:7-deoxyloganetic acid glucosyltransferase activity"/>
    <property type="evidence" value="ECO:0007669"/>
    <property type="project" value="UniProtKB-EC"/>
</dbReference>